<reference evidence="2 3" key="1">
    <citation type="submission" date="2024-06" db="EMBL/GenBank/DDBJ databases">
        <title>Genomic Encyclopedia of Type Strains, Phase IV (KMG-IV): sequencing the most valuable type-strain genomes for metagenomic binning, comparative biology and taxonomic classification.</title>
        <authorList>
            <person name="Goeker M."/>
        </authorList>
    </citation>
    <scope>NUCLEOTIDE SEQUENCE [LARGE SCALE GENOMIC DNA]</scope>
    <source>
        <strain evidence="2 3">DSM 27865</strain>
    </source>
</reference>
<dbReference type="InterPro" id="IPR029149">
    <property type="entry name" value="Creatin/AminoP/Spt16_N"/>
</dbReference>
<keyword evidence="2" id="KW-0378">Hydrolase</keyword>
<dbReference type="PANTHER" id="PTHR46112">
    <property type="entry name" value="AMINOPEPTIDASE"/>
    <property type="match status" value="1"/>
</dbReference>
<dbReference type="Gene3D" id="3.90.230.10">
    <property type="entry name" value="Creatinase/methionine aminopeptidase superfamily"/>
    <property type="match status" value="1"/>
</dbReference>
<dbReference type="InterPro" id="IPR036005">
    <property type="entry name" value="Creatinase/aminopeptidase-like"/>
</dbReference>
<dbReference type="RefSeq" id="WP_354196993.1">
    <property type="nucleotide sequence ID" value="NZ_JBEPML010000012.1"/>
</dbReference>
<evidence type="ECO:0000259" key="1">
    <source>
        <dbReference type="Pfam" id="PF00557"/>
    </source>
</evidence>
<protein>
    <submittedName>
        <fullName evidence="2">Xaa-Pro aminopeptidase</fullName>
    </submittedName>
</protein>
<dbReference type="InterPro" id="IPR000994">
    <property type="entry name" value="Pept_M24"/>
</dbReference>
<keyword evidence="2" id="KW-0645">Protease</keyword>
<dbReference type="Pfam" id="PF00557">
    <property type="entry name" value="Peptidase_M24"/>
    <property type="match status" value="1"/>
</dbReference>
<evidence type="ECO:0000313" key="3">
    <source>
        <dbReference type="Proteomes" id="UP001549076"/>
    </source>
</evidence>
<feature type="domain" description="Peptidase M24" evidence="1">
    <location>
        <begin position="176"/>
        <end position="377"/>
    </location>
</feature>
<name>A0ABV2N4F4_9HYPH</name>
<sequence>MNFRQDGLALAAERRTRFFSRTAVGADVVVAFQPANRGYLTGYFSMAQDIVPGYRSAVVATASKLVLVTGAADAGPALEWVGGADALFRYGTFYFESASDQLDLDVGCPTYPDFDAALIAAVDAVSHPGDTIGLDLVSMNDPMAAPLLERLQPIQPVSVFTALAEARCIKLPGELERIHHATKLVELGLETVRTTLRPGMTEAEIAAVMTSEMVAGGARPYFVSVTSGPRTALADAYPTGREIGRGELLRIDAGCVVDGFCSDMARTFVIGEPDALIAKRHDAIVQGLHRELELVRAGVSADSLFRETIETVRRHGIPDYRRHHCGHGLGIGGYEMPIIAAGVETSLQADMCLCVETPFYELGWGGMMIEDTIVVTETGYEPITTISQELFVC</sequence>
<dbReference type="GO" id="GO:0004177">
    <property type="term" value="F:aminopeptidase activity"/>
    <property type="evidence" value="ECO:0007669"/>
    <property type="project" value="UniProtKB-KW"/>
</dbReference>
<gene>
    <name evidence="2" type="ORF">ABID37_003466</name>
</gene>
<dbReference type="InterPro" id="IPR050659">
    <property type="entry name" value="Peptidase_M24B"/>
</dbReference>
<keyword evidence="3" id="KW-1185">Reference proteome</keyword>
<comment type="caution">
    <text evidence="2">The sequence shown here is derived from an EMBL/GenBank/DDBJ whole genome shotgun (WGS) entry which is preliminary data.</text>
</comment>
<dbReference type="CDD" id="cd01066">
    <property type="entry name" value="APP_MetAP"/>
    <property type="match status" value="1"/>
</dbReference>
<evidence type="ECO:0000313" key="2">
    <source>
        <dbReference type="EMBL" id="MET3793242.1"/>
    </source>
</evidence>
<keyword evidence="2" id="KW-0031">Aminopeptidase</keyword>
<dbReference type="EMBL" id="JBEPML010000012">
    <property type="protein sequence ID" value="MET3793242.1"/>
    <property type="molecule type" value="Genomic_DNA"/>
</dbReference>
<dbReference type="SUPFAM" id="SSF53092">
    <property type="entry name" value="Creatinase/prolidase N-terminal domain"/>
    <property type="match status" value="1"/>
</dbReference>
<dbReference type="SUPFAM" id="SSF55920">
    <property type="entry name" value="Creatinase/aminopeptidase"/>
    <property type="match status" value="1"/>
</dbReference>
<organism evidence="2 3">
    <name type="scientific">Aquamicrobium terrae</name>
    <dbReference type="NCBI Taxonomy" id="1324945"/>
    <lineage>
        <taxon>Bacteria</taxon>
        <taxon>Pseudomonadati</taxon>
        <taxon>Pseudomonadota</taxon>
        <taxon>Alphaproteobacteria</taxon>
        <taxon>Hyphomicrobiales</taxon>
        <taxon>Phyllobacteriaceae</taxon>
        <taxon>Aquamicrobium</taxon>
    </lineage>
</organism>
<dbReference type="PANTHER" id="PTHR46112:SF2">
    <property type="entry name" value="XAA-PRO AMINOPEPTIDASE P-RELATED"/>
    <property type="match status" value="1"/>
</dbReference>
<accession>A0ABV2N4F4</accession>
<proteinExistence type="predicted"/>
<dbReference type="Proteomes" id="UP001549076">
    <property type="component" value="Unassembled WGS sequence"/>
</dbReference>